<gene>
    <name evidence="1" type="ORF">NYO99_18950</name>
</gene>
<reference evidence="1" key="1">
    <citation type="submission" date="2022-08" db="EMBL/GenBank/DDBJ databases">
        <title>Genome sequencing of Pelomonas sp. UHG3.</title>
        <authorList>
            <person name="So Y."/>
        </authorList>
    </citation>
    <scope>NUCLEOTIDE SEQUENCE</scope>
    <source>
        <strain evidence="1">UHG3</strain>
    </source>
</reference>
<name>A0ACC6CFE9_9BURK</name>
<comment type="caution">
    <text evidence="1">The sequence shown here is derived from an EMBL/GenBank/DDBJ whole genome shotgun (WGS) entry which is preliminary data.</text>
</comment>
<proteinExistence type="predicted"/>
<keyword evidence="2" id="KW-1185">Reference proteome</keyword>
<sequence length="133" mass="14148">MRFQGLLSEWNPDAGCGRIRPLGGGEEVPVALAAFPTDGDGPRLDEPLSFEVVTGRDGRKRAVHLARLAPLHPALREAKGGGQLRARHAQKKRRLGLVAGAVITVLLVAGAALLWPSGRSDERPADVPAALRR</sequence>
<dbReference type="Proteomes" id="UP001076464">
    <property type="component" value="Unassembled WGS sequence"/>
</dbReference>
<evidence type="ECO:0000313" key="1">
    <source>
        <dbReference type="EMBL" id="MCY4747059.1"/>
    </source>
</evidence>
<organism evidence="1 2">
    <name type="scientific">Roseateles hydrophilus</name>
    <dbReference type="NCBI Taxonomy" id="2975054"/>
    <lineage>
        <taxon>Bacteria</taxon>
        <taxon>Pseudomonadati</taxon>
        <taxon>Pseudomonadota</taxon>
        <taxon>Betaproteobacteria</taxon>
        <taxon>Burkholderiales</taxon>
        <taxon>Sphaerotilaceae</taxon>
        <taxon>Roseateles</taxon>
    </lineage>
</organism>
<accession>A0ACC6CFE9</accession>
<dbReference type="EMBL" id="JAPPUY010000005">
    <property type="protein sequence ID" value="MCY4747059.1"/>
    <property type="molecule type" value="Genomic_DNA"/>
</dbReference>
<protein>
    <submittedName>
        <fullName evidence="1">Uncharacterized protein</fullName>
    </submittedName>
</protein>
<evidence type="ECO:0000313" key="2">
    <source>
        <dbReference type="Proteomes" id="UP001076464"/>
    </source>
</evidence>